<reference evidence="11 12" key="1">
    <citation type="journal article" date="2023" name="BMC Biol.">
        <title>The compact genome of the sponge Oopsacas minuta (Hexactinellida) is lacking key metazoan core genes.</title>
        <authorList>
            <person name="Santini S."/>
            <person name="Schenkelaars Q."/>
            <person name="Jourda C."/>
            <person name="Duchesne M."/>
            <person name="Belahbib H."/>
            <person name="Rocher C."/>
            <person name="Selva M."/>
            <person name="Riesgo A."/>
            <person name="Vervoort M."/>
            <person name="Leys S.P."/>
            <person name="Kodjabachian L."/>
            <person name="Le Bivic A."/>
            <person name="Borchiellini C."/>
            <person name="Claverie J.M."/>
            <person name="Renard E."/>
        </authorList>
    </citation>
    <scope>NUCLEOTIDE SEQUENCE [LARGE SCALE GENOMIC DNA]</scope>
    <source>
        <strain evidence="11">SPO-2</strain>
    </source>
</reference>
<dbReference type="EMBL" id="JAKMXF010000297">
    <property type="protein sequence ID" value="KAI6652860.1"/>
    <property type="molecule type" value="Genomic_DNA"/>
</dbReference>
<evidence type="ECO:0000256" key="8">
    <source>
        <dbReference type="SAM" id="Phobius"/>
    </source>
</evidence>
<dbReference type="GO" id="GO:0016020">
    <property type="term" value="C:membrane"/>
    <property type="evidence" value="ECO:0007669"/>
    <property type="project" value="UniProtKB-SubCell"/>
</dbReference>
<feature type="signal peptide" evidence="9">
    <location>
        <begin position="1"/>
        <end position="21"/>
    </location>
</feature>
<protein>
    <submittedName>
        <fullName evidence="11">TM2 domain-containing protein almondex</fullName>
    </submittedName>
</protein>
<evidence type="ECO:0000256" key="3">
    <source>
        <dbReference type="ARBA" id="ARBA00022692"/>
    </source>
</evidence>
<dbReference type="InterPro" id="IPR007829">
    <property type="entry name" value="TM2"/>
</dbReference>
<dbReference type="Proteomes" id="UP001165289">
    <property type="component" value="Unassembled WGS sequence"/>
</dbReference>
<evidence type="ECO:0000256" key="6">
    <source>
        <dbReference type="ARBA" id="ARBA00023136"/>
    </source>
</evidence>
<dbReference type="InterPro" id="IPR050932">
    <property type="entry name" value="TM2D1-3-like"/>
</dbReference>
<accession>A0AAV7JVV4</accession>
<organism evidence="11 12">
    <name type="scientific">Oopsacas minuta</name>
    <dbReference type="NCBI Taxonomy" id="111878"/>
    <lineage>
        <taxon>Eukaryota</taxon>
        <taxon>Metazoa</taxon>
        <taxon>Porifera</taxon>
        <taxon>Hexactinellida</taxon>
        <taxon>Hexasterophora</taxon>
        <taxon>Lyssacinosida</taxon>
        <taxon>Leucopsacidae</taxon>
        <taxon>Oopsacas</taxon>
    </lineage>
</organism>
<evidence type="ECO:0000256" key="7">
    <source>
        <dbReference type="ARBA" id="ARBA00023180"/>
    </source>
</evidence>
<sequence>MFVFSLLCIVLLLPFRSQTHALYPITKIVPSQRYAFLPSINCTTQLDSIPCSEYKQCLTCTEITTDNCHFGDDTDANCSYSDTLKCSGDKYSMKRIPCKYCYQLISLSVSVQFQDQQPAHLRMGIDYECANFTNNDTSSCPSVATPRALYLSQCRVLPHVECLGKRIFFVQRPCKYTSGYKWSTAFILSVLLGGLGIDRFYLLHWRTGLGKLVSFGGLGVWSLLDILLIGTGFLKPADGSLYE</sequence>
<evidence type="ECO:0000313" key="12">
    <source>
        <dbReference type="Proteomes" id="UP001165289"/>
    </source>
</evidence>
<comment type="similarity">
    <text evidence="2">Belongs to the TM2 family.</text>
</comment>
<feature type="chain" id="PRO_5043865883" evidence="9">
    <location>
        <begin position="22"/>
        <end position="243"/>
    </location>
</feature>
<evidence type="ECO:0000256" key="9">
    <source>
        <dbReference type="SAM" id="SignalP"/>
    </source>
</evidence>
<feature type="transmembrane region" description="Helical" evidence="8">
    <location>
        <begin position="182"/>
        <end position="201"/>
    </location>
</feature>
<evidence type="ECO:0000259" key="10">
    <source>
        <dbReference type="Pfam" id="PF05154"/>
    </source>
</evidence>
<evidence type="ECO:0000256" key="5">
    <source>
        <dbReference type="ARBA" id="ARBA00022989"/>
    </source>
</evidence>
<keyword evidence="12" id="KW-1185">Reference proteome</keyword>
<keyword evidence="7" id="KW-0325">Glycoprotein</keyword>
<proteinExistence type="inferred from homology"/>
<dbReference type="AlphaFoldDB" id="A0AAV7JVV4"/>
<name>A0AAV7JVV4_9METZ</name>
<keyword evidence="5 8" id="KW-1133">Transmembrane helix</keyword>
<keyword evidence="6 8" id="KW-0472">Membrane</keyword>
<dbReference type="PANTHER" id="PTHR21016">
    <property type="entry name" value="BETA-AMYLOID BINDING PROTEIN-RELATED"/>
    <property type="match status" value="1"/>
</dbReference>
<feature type="transmembrane region" description="Helical" evidence="8">
    <location>
        <begin position="213"/>
        <end position="234"/>
    </location>
</feature>
<evidence type="ECO:0000256" key="1">
    <source>
        <dbReference type="ARBA" id="ARBA00004141"/>
    </source>
</evidence>
<feature type="domain" description="TM2" evidence="10">
    <location>
        <begin position="179"/>
        <end position="226"/>
    </location>
</feature>
<dbReference type="PANTHER" id="PTHR21016:SF7">
    <property type="entry name" value="TM2 DOMAIN-CONTAINING PROTEIN 3"/>
    <property type="match status" value="1"/>
</dbReference>
<gene>
    <name evidence="11" type="ORF">LOD99_4246</name>
</gene>
<keyword evidence="3 8" id="KW-0812">Transmembrane</keyword>
<comment type="caution">
    <text evidence="11">The sequence shown here is derived from an EMBL/GenBank/DDBJ whole genome shotgun (WGS) entry which is preliminary data.</text>
</comment>
<dbReference type="Pfam" id="PF05154">
    <property type="entry name" value="TM2"/>
    <property type="match status" value="1"/>
</dbReference>
<evidence type="ECO:0000256" key="4">
    <source>
        <dbReference type="ARBA" id="ARBA00022729"/>
    </source>
</evidence>
<evidence type="ECO:0000313" key="11">
    <source>
        <dbReference type="EMBL" id="KAI6652860.1"/>
    </source>
</evidence>
<evidence type="ECO:0000256" key="2">
    <source>
        <dbReference type="ARBA" id="ARBA00008284"/>
    </source>
</evidence>
<comment type="subcellular location">
    <subcellularLocation>
        <location evidence="1">Membrane</location>
        <topology evidence="1">Multi-pass membrane protein</topology>
    </subcellularLocation>
</comment>
<keyword evidence="4 9" id="KW-0732">Signal</keyword>